<dbReference type="Proteomes" id="UP000332933">
    <property type="component" value="Unassembled WGS sequence"/>
</dbReference>
<reference evidence="2 3" key="1">
    <citation type="submission" date="2019-03" db="EMBL/GenBank/DDBJ databases">
        <authorList>
            <person name="Gaulin E."/>
            <person name="Dumas B."/>
        </authorList>
    </citation>
    <scope>NUCLEOTIDE SEQUENCE [LARGE SCALE GENOMIC DNA]</scope>
    <source>
        <strain evidence="2">CBS 568.67</strain>
    </source>
</reference>
<dbReference type="EMBL" id="VJMH01006393">
    <property type="protein sequence ID" value="KAF0690099.1"/>
    <property type="molecule type" value="Genomic_DNA"/>
</dbReference>
<dbReference type="EMBL" id="CAADRA010006414">
    <property type="protein sequence ID" value="VFT95229.1"/>
    <property type="molecule type" value="Genomic_DNA"/>
</dbReference>
<evidence type="ECO:0000313" key="3">
    <source>
        <dbReference type="Proteomes" id="UP000332933"/>
    </source>
</evidence>
<keyword evidence="3" id="KW-1185">Reference proteome</keyword>
<reference evidence="1" key="2">
    <citation type="submission" date="2019-06" db="EMBL/GenBank/DDBJ databases">
        <title>Genomics analysis of Aphanomyces spp. identifies a new class of oomycete effector associated with host adaptation.</title>
        <authorList>
            <person name="Gaulin E."/>
        </authorList>
    </citation>
    <scope>NUCLEOTIDE SEQUENCE</scope>
    <source>
        <strain evidence="1">CBS 578.67</strain>
    </source>
</reference>
<proteinExistence type="predicted"/>
<evidence type="ECO:0000313" key="2">
    <source>
        <dbReference type="EMBL" id="VFT95229.1"/>
    </source>
</evidence>
<organism evidence="2 3">
    <name type="scientific">Aphanomyces stellatus</name>
    <dbReference type="NCBI Taxonomy" id="120398"/>
    <lineage>
        <taxon>Eukaryota</taxon>
        <taxon>Sar</taxon>
        <taxon>Stramenopiles</taxon>
        <taxon>Oomycota</taxon>
        <taxon>Saprolegniomycetes</taxon>
        <taxon>Saprolegniales</taxon>
        <taxon>Verrucalvaceae</taxon>
        <taxon>Aphanomyces</taxon>
    </lineage>
</organism>
<sequence length="150" mass="17203">MQKQLLYYEVEDTGTWWDAKTGTWPFVESVTEARTMTKDIYRAYLVENVPPAIVATLLVREHGAIKLQQDNTHAFVTPDDTAQFYVFDQYKVRGWTFALTLSLVAHPSFVVLALTSSKRPPFTDDQDLMLLRQVSSMQPFCARRCTTMDA</sequence>
<evidence type="ECO:0000313" key="1">
    <source>
        <dbReference type="EMBL" id="KAF0690099.1"/>
    </source>
</evidence>
<name>A0A485LAU2_9STRA</name>
<dbReference type="AlphaFoldDB" id="A0A485LAU2"/>
<protein>
    <submittedName>
        <fullName evidence="2">Aste57867_18493 protein</fullName>
    </submittedName>
</protein>
<accession>A0A485LAU2</accession>
<gene>
    <name evidence="2" type="primary">Aste57867_18493</name>
    <name evidence="1" type="ORF">As57867_018431</name>
    <name evidence="2" type="ORF">ASTE57867_18493</name>
</gene>